<feature type="transmembrane region" description="Helical" evidence="1">
    <location>
        <begin position="74"/>
        <end position="100"/>
    </location>
</feature>
<accession>L8HC41</accession>
<dbReference type="EMBL" id="KB007892">
    <property type="protein sequence ID" value="ELR21961.1"/>
    <property type="molecule type" value="Genomic_DNA"/>
</dbReference>
<dbReference type="RefSeq" id="XP_004348335.1">
    <property type="nucleotide sequence ID" value="XM_004348285.1"/>
</dbReference>
<evidence type="ECO:0000256" key="1">
    <source>
        <dbReference type="SAM" id="Phobius"/>
    </source>
</evidence>
<feature type="non-terminal residue" evidence="2">
    <location>
        <position position="1"/>
    </location>
</feature>
<evidence type="ECO:0000313" key="3">
    <source>
        <dbReference type="Proteomes" id="UP000011083"/>
    </source>
</evidence>
<keyword evidence="1" id="KW-0472">Membrane</keyword>
<feature type="transmembrane region" description="Helical" evidence="1">
    <location>
        <begin position="20"/>
        <end position="41"/>
    </location>
</feature>
<protein>
    <submittedName>
        <fullName evidence="2">Uncharacterized protein</fullName>
    </submittedName>
</protein>
<keyword evidence="3" id="KW-1185">Reference proteome</keyword>
<reference evidence="2 3" key="1">
    <citation type="journal article" date="2013" name="Genome Biol.">
        <title>Genome of Acanthamoeba castellanii highlights extensive lateral gene transfer and early evolution of tyrosine kinase signaling.</title>
        <authorList>
            <person name="Clarke M."/>
            <person name="Lohan A.J."/>
            <person name="Liu B."/>
            <person name="Lagkouvardos I."/>
            <person name="Roy S."/>
            <person name="Zafar N."/>
            <person name="Bertelli C."/>
            <person name="Schilde C."/>
            <person name="Kianianmomeni A."/>
            <person name="Burglin T.R."/>
            <person name="Frech C."/>
            <person name="Turcotte B."/>
            <person name="Kopec K.O."/>
            <person name="Synnott J.M."/>
            <person name="Choo C."/>
            <person name="Paponov I."/>
            <person name="Finkler A."/>
            <person name="Soon Heng Tan C."/>
            <person name="Hutchins A.P."/>
            <person name="Weinmeier T."/>
            <person name="Rattei T."/>
            <person name="Chu J.S."/>
            <person name="Gimenez G."/>
            <person name="Irimia M."/>
            <person name="Rigden D.J."/>
            <person name="Fitzpatrick D.A."/>
            <person name="Lorenzo-Morales J."/>
            <person name="Bateman A."/>
            <person name="Chiu C.H."/>
            <person name="Tang P."/>
            <person name="Hegemann P."/>
            <person name="Fromm H."/>
            <person name="Raoult D."/>
            <person name="Greub G."/>
            <person name="Miranda-Saavedra D."/>
            <person name="Chen N."/>
            <person name="Nash P."/>
            <person name="Ginger M.L."/>
            <person name="Horn M."/>
            <person name="Schaap P."/>
            <person name="Caler L."/>
            <person name="Loftus B."/>
        </authorList>
    </citation>
    <scope>NUCLEOTIDE SEQUENCE [LARGE SCALE GENOMIC DNA]</scope>
    <source>
        <strain evidence="2 3">Neff</strain>
    </source>
</reference>
<organism evidence="2 3">
    <name type="scientific">Acanthamoeba castellanii (strain ATCC 30010 / Neff)</name>
    <dbReference type="NCBI Taxonomy" id="1257118"/>
    <lineage>
        <taxon>Eukaryota</taxon>
        <taxon>Amoebozoa</taxon>
        <taxon>Discosea</taxon>
        <taxon>Longamoebia</taxon>
        <taxon>Centramoebida</taxon>
        <taxon>Acanthamoebidae</taxon>
        <taxon>Acanthamoeba</taxon>
    </lineage>
</organism>
<dbReference type="Proteomes" id="UP000011083">
    <property type="component" value="Unassembled WGS sequence"/>
</dbReference>
<keyword evidence="1" id="KW-0812">Transmembrane</keyword>
<dbReference type="KEGG" id="acan:ACA1_022560"/>
<proteinExistence type="predicted"/>
<feature type="non-terminal residue" evidence="2">
    <location>
        <position position="179"/>
    </location>
</feature>
<dbReference type="VEuPathDB" id="AmoebaDB:ACA1_022560"/>
<sequence>RSVLVRSRGPGHEKEATALLVSWFIFNIILYLLFMTLIILFEELPKDSVTDSCLGRVARKDTTGLSDAQFTLSIVYKVMVASVSIIMALLFLIAGGGLHYKLVILGKAKGGNSNWKPQPQGPYALEGHKHGVHGHRLVYEQQLFYIVQLIELNQLELGKLFHVLRLFFVHVKFGFNVNT</sequence>
<evidence type="ECO:0000313" key="2">
    <source>
        <dbReference type="EMBL" id="ELR21961.1"/>
    </source>
</evidence>
<dbReference type="GeneID" id="14922889"/>
<gene>
    <name evidence="2" type="ORF">ACA1_022560</name>
</gene>
<name>L8HC41_ACACF</name>
<dbReference type="AlphaFoldDB" id="L8HC41"/>
<keyword evidence="1" id="KW-1133">Transmembrane helix</keyword>